<dbReference type="PANTHER" id="PTHR48111">
    <property type="entry name" value="REGULATOR OF RPOS"/>
    <property type="match status" value="1"/>
</dbReference>
<reference evidence="10 11" key="1">
    <citation type="submission" date="2016-10" db="EMBL/GenBank/DDBJ databases">
        <authorList>
            <person name="de Groot N.N."/>
        </authorList>
    </citation>
    <scope>NUCLEOTIDE SEQUENCE [LARGE SCALE GENOMIC DNA]</scope>
    <source>
        <strain evidence="10 11">DSM 19706</strain>
    </source>
</reference>
<evidence type="ECO:0000256" key="3">
    <source>
        <dbReference type="ARBA" id="ARBA00023015"/>
    </source>
</evidence>
<organism evidence="10 11">
    <name type="scientific">Thalassotalea agarivorans</name>
    <name type="common">Thalassomonas agarivorans</name>
    <dbReference type="NCBI Taxonomy" id="349064"/>
    <lineage>
        <taxon>Bacteria</taxon>
        <taxon>Pseudomonadati</taxon>
        <taxon>Pseudomonadota</taxon>
        <taxon>Gammaproteobacteria</taxon>
        <taxon>Alteromonadales</taxon>
        <taxon>Colwelliaceae</taxon>
        <taxon>Thalassotalea</taxon>
    </lineage>
</organism>
<feature type="modified residue" description="4-aspartylphosphate" evidence="6">
    <location>
        <position position="54"/>
    </location>
</feature>
<dbReference type="SUPFAM" id="SSF46894">
    <property type="entry name" value="C-terminal effector domain of the bipartite response regulators"/>
    <property type="match status" value="1"/>
</dbReference>
<evidence type="ECO:0000313" key="10">
    <source>
        <dbReference type="EMBL" id="SET24472.1"/>
    </source>
</evidence>
<dbReference type="PROSITE" id="PS50110">
    <property type="entry name" value="RESPONSE_REGULATORY"/>
    <property type="match status" value="1"/>
</dbReference>
<dbReference type="GO" id="GO:0000976">
    <property type="term" value="F:transcription cis-regulatory region binding"/>
    <property type="evidence" value="ECO:0007669"/>
    <property type="project" value="TreeGrafter"/>
</dbReference>
<dbReference type="Pfam" id="PF00486">
    <property type="entry name" value="Trans_reg_C"/>
    <property type="match status" value="1"/>
</dbReference>
<evidence type="ECO:0000256" key="7">
    <source>
        <dbReference type="PROSITE-ProRule" id="PRU01091"/>
    </source>
</evidence>
<dbReference type="SMART" id="SM00862">
    <property type="entry name" value="Trans_reg_C"/>
    <property type="match status" value="1"/>
</dbReference>
<dbReference type="Gene3D" id="6.10.250.690">
    <property type="match status" value="1"/>
</dbReference>
<keyword evidence="3" id="KW-0805">Transcription regulation</keyword>
<accession>A0A1I0CX89</accession>
<proteinExistence type="predicted"/>
<evidence type="ECO:0000259" key="8">
    <source>
        <dbReference type="PROSITE" id="PS50110"/>
    </source>
</evidence>
<feature type="domain" description="OmpR/PhoB-type" evidence="9">
    <location>
        <begin position="127"/>
        <end position="226"/>
    </location>
</feature>
<dbReference type="InterPro" id="IPR036388">
    <property type="entry name" value="WH-like_DNA-bd_sf"/>
</dbReference>
<dbReference type="InterPro" id="IPR039420">
    <property type="entry name" value="WalR-like"/>
</dbReference>
<dbReference type="CDD" id="cd17574">
    <property type="entry name" value="REC_OmpR"/>
    <property type="match status" value="1"/>
</dbReference>
<sequence length="233" mass="26750">MAQQYQILLIEDDLPLAELVVDFLQDYEFAVTHAVNGEDALTQSIETFDLIICDVMLPDCEGFELIPRLNVPEQTPVLFLTAVIDDHSQIKGLEIGAADYILKPVSPEVLLARVRANIRLHERRNYSNVIALGELKLDKTLEEIHYLGQTLELTRQEYEILSFFIDQGNTTISRDELFEKVIGRPYDGQDRAADLRISRLRKKLSALDFDELSIDSIRNKGYRFKYWAHISHG</sequence>
<dbReference type="SMART" id="SM00448">
    <property type="entry name" value="REC"/>
    <property type="match status" value="1"/>
</dbReference>
<evidence type="ECO:0000259" key="9">
    <source>
        <dbReference type="PROSITE" id="PS51755"/>
    </source>
</evidence>
<keyword evidence="5" id="KW-0804">Transcription</keyword>
<gene>
    <name evidence="10" type="ORF">SAMN05660429_01367</name>
</gene>
<evidence type="ECO:0000256" key="2">
    <source>
        <dbReference type="ARBA" id="ARBA00023012"/>
    </source>
</evidence>
<dbReference type="Gene3D" id="3.40.50.2300">
    <property type="match status" value="1"/>
</dbReference>
<dbReference type="PROSITE" id="PS51755">
    <property type="entry name" value="OMPR_PHOB"/>
    <property type="match status" value="1"/>
</dbReference>
<protein>
    <submittedName>
        <fullName evidence="10">Two component transcriptional regulator, winged helix family</fullName>
    </submittedName>
</protein>
<keyword evidence="11" id="KW-1185">Reference proteome</keyword>
<keyword evidence="1 6" id="KW-0597">Phosphoprotein</keyword>
<keyword evidence="2" id="KW-0902">Two-component regulatory system</keyword>
<evidence type="ECO:0000313" key="11">
    <source>
        <dbReference type="Proteomes" id="UP000199308"/>
    </source>
</evidence>
<dbReference type="SUPFAM" id="SSF52172">
    <property type="entry name" value="CheY-like"/>
    <property type="match status" value="1"/>
</dbReference>
<dbReference type="GO" id="GO:0006355">
    <property type="term" value="P:regulation of DNA-templated transcription"/>
    <property type="evidence" value="ECO:0007669"/>
    <property type="project" value="InterPro"/>
</dbReference>
<evidence type="ECO:0000256" key="4">
    <source>
        <dbReference type="ARBA" id="ARBA00023125"/>
    </source>
</evidence>
<dbReference type="RefSeq" id="WP_177168867.1">
    <property type="nucleotide sequence ID" value="NZ_AP027363.1"/>
</dbReference>
<dbReference type="InterPro" id="IPR016032">
    <property type="entry name" value="Sig_transdc_resp-reg_C-effctor"/>
</dbReference>
<name>A0A1I0CX89_THASX</name>
<evidence type="ECO:0000256" key="5">
    <source>
        <dbReference type="ARBA" id="ARBA00023163"/>
    </source>
</evidence>
<evidence type="ECO:0000256" key="6">
    <source>
        <dbReference type="PROSITE-ProRule" id="PRU00169"/>
    </source>
</evidence>
<dbReference type="AlphaFoldDB" id="A0A1I0CX89"/>
<dbReference type="GO" id="GO:0032993">
    <property type="term" value="C:protein-DNA complex"/>
    <property type="evidence" value="ECO:0007669"/>
    <property type="project" value="TreeGrafter"/>
</dbReference>
<dbReference type="InterPro" id="IPR001867">
    <property type="entry name" value="OmpR/PhoB-type_DNA-bd"/>
</dbReference>
<dbReference type="Proteomes" id="UP000199308">
    <property type="component" value="Unassembled WGS sequence"/>
</dbReference>
<dbReference type="STRING" id="349064.SAMN05660429_01367"/>
<dbReference type="Gene3D" id="1.10.10.10">
    <property type="entry name" value="Winged helix-like DNA-binding domain superfamily/Winged helix DNA-binding domain"/>
    <property type="match status" value="1"/>
</dbReference>
<evidence type="ECO:0000256" key="1">
    <source>
        <dbReference type="ARBA" id="ARBA00022553"/>
    </source>
</evidence>
<feature type="domain" description="Response regulatory" evidence="8">
    <location>
        <begin position="6"/>
        <end position="118"/>
    </location>
</feature>
<dbReference type="CDD" id="cd00383">
    <property type="entry name" value="trans_reg_C"/>
    <property type="match status" value="1"/>
</dbReference>
<dbReference type="Pfam" id="PF00072">
    <property type="entry name" value="Response_reg"/>
    <property type="match status" value="1"/>
</dbReference>
<dbReference type="GO" id="GO:0000156">
    <property type="term" value="F:phosphorelay response regulator activity"/>
    <property type="evidence" value="ECO:0007669"/>
    <property type="project" value="TreeGrafter"/>
</dbReference>
<dbReference type="PANTHER" id="PTHR48111:SF1">
    <property type="entry name" value="TWO-COMPONENT RESPONSE REGULATOR ORR33"/>
    <property type="match status" value="1"/>
</dbReference>
<feature type="DNA-binding region" description="OmpR/PhoB-type" evidence="7">
    <location>
        <begin position="127"/>
        <end position="226"/>
    </location>
</feature>
<dbReference type="InterPro" id="IPR011006">
    <property type="entry name" value="CheY-like_superfamily"/>
</dbReference>
<dbReference type="InterPro" id="IPR001789">
    <property type="entry name" value="Sig_transdc_resp-reg_receiver"/>
</dbReference>
<dbReference type="GO" id="GO:0005829">
    <property type="term" value="C:cytosol"/>
    <property type="evidence" value="ECO:0007669"/>
    <property type="project" value="TreeGrafter"/>
</dbReference>
<dbReference type="EMBL" id="FOHK01000005">
    <property type="protein sequence ID" value="SET24472.1"/>
    <property type="molecule type" value="Genomic_DNA"/>
</dbReference>
<keyword evidence="4 7" id="KW-0238">DNA-binding</keyword>